<dbReference type="CDD" id="cd09022">
    <property type="entry name" value="Aldose_epim_Ec_YihR"/>
    <property type="match status" value="1"/>
</dbReference>
<dbReference type="KEGG" id="cstr:CBE89_10665"/>
<dbReference type="EMBL" id="CP021252">
    <property type="protein sequence ID" value="ART21897.1"/>
    <property type="molecule type" value="Genomic_DNA"/>
</dbReference>
<dbReference type="Pfam" id="PF01263">
    <property type="entry name" value="Aldose_epim"/>
    <property type="match status" value="1"/>
</dbReference>
<reference evidence="1 2" key="1">
    <citation type="submission" date="2017-05" db="EMBL/GenBank/DDBJ databases">
        <title>Complete genome sequence of Corynebacterium striatum KC-Na-1 isolated from Neophocaena asiaeorientalis in Korea.</title>
        <authorList>
            <person name="Kim J.H."/>
            <person name="Lee K."/>
        </authorList>
    </citation>
    <scope>NUCLEOTIDE SEQUENCE [LARGE SCALE GENOMIC DNA]</scope>
    <source>
        <strain evidence="1 2">KC-Na-01</strain>
    </source>
</reference>
<evidence type="ECO:0000313" key="1">
    <source>
        <dbReference type="EMBL" id="ART21897.1"/>
    </source>
</evidence>
<protein>
    <submittedName>
        <fullName evidence="1">Aldose epimerase</fullName>
    </submittedName>
</protein>
<dbReference type="Gene3D" id="2.70.98.10">
    <property type="match status" value="1"/>
</dbReference>
<evidence type="ECO:0000313" key="2">
    <source>
        <dbReference type="Proteomes" id="UP000250197"/>
    </source>
</evidence>
<dbReference type="InterPro" id="IPR014718">
    <property type="entry name" value="GH-type_carb-bd"/>
</dbReference>
<dbReference type="SUPFAM" id="SSF74650">
    <property type="entry name" value="Galactose mutarotase-like"/>
    <property type="match status" value="1"/>
</dbReference>
<dbReference type="InterPro" id="IPR037480">
    <property type="entry name" value="YihR-like"/>
</dbReference>
<proteinExistence type="predicted"/>
<sequence length="288" mass="31203">MTRTASPSSSAPVYRMAHGAYTAEIASLGGGIKALTYNGEPLVETYEGLPPMCAGVVLAPWPNRTEDGRFTWRGTKHSVPVNEPERNNANHGFVLDAAWDLVYYATDRVQLTTRIEEPWPWPTQLITTYVLDAAGLSARFEASAEGPAPFAFGLHTYLSARGAAADASELTLPVTEHHLLDARNLPTGEVEGVVVKRQRIAEVEWDDCFHGHGPLTAEYVSAGKGVRLEMGQGLDWVQLYTPADYPGRGRALAVEPMSAPPNALRSGTDVAVLNAHQPIAYELRLSAI</sequence>
<gene>
    <name evidence="1" type="ORF">CBE89_10665</name>
</gene>
<dbReference type="GO" id="GO:0016853">
    <property type="term" value="F:isomerase activity"/>
    <property type="evidence" value="ECO:0007669"/>
    <property type="project" value="InterPro"/>
</dbReference>
<dbReference type="Proteomes" id="UP000250197">
    <property type="component" value="Chromosome"/>
</dbReference>
<dbReference type="InterPro" id="IPR008183">
    <property type="entry name" value="Aldose_1/G6P_1-epimerase"/>
</dbReference>
<name>A0A2Z2J5S0_CORST</name>
<dbReference type="GO" id="GO:0030246">
    <property type="term" value="F:carbohydrate binding"/>
    <property type="evidence" value="ECO:0007669"/>
    <property type="project" value="InterPro"/>
</dbReference>
<dbReference type="InterPro" id="IPR011013">
    <property type="entry name" value="Gal_mutarotase_sf_dom"/>
</dbReference>
<dbReference type="AlphaFoldDB" id="A0A2Z2J5S0"/>
<dbReference type="GO" id="GO:0005975">
    <property type="term" value="P:carbohydrate metabolic process"/>
    <property type="evidence" value="ECO:0007669"/>
    <property type="project" value="InterPro"/>
</dbReference>
<accession>A0A2Z2J5S0</accession>
<organism evidence="1 2">
    <name type="scientific">Corynebacterium striatum</name>
    <dbReference type="NCBI Taxonomy" id="43770"/>
    <lineage>
        <taxon>Bacteria</taxon>
        <taxon>Bacillati</taxon>
        <taxon>Actinomycetota</taxon>
        <taxon>Actinomycetes</taxon>
        <taxon>Mycobacteriales</taxon>
        <taxon>Corynebacteriaceae</taxon>
        <taxon>Corynebacterium</taxon>
    </lineage>
</organism>